<dbReference type="KEGG" id="rah:Rahaq_5077"/>
<dbReference type="Gene3D" id="6.10.250.330">
    <property type="match status" value="1"/>
</dbReference>
<keyword evidence="3" id="KW-0614">Plasmid</keyword>
<dbReference type="InterPro" id="IPR051405">
    <property type="entry name" value="phD/YefM_antitoxin"/>
</dbReference>
<reference evidence="4" key="1">
    <citation type="submission" date="2011-01" db="EMBL/GenBank/DDBJ databases">
        <title>Complete sequence of plasmid2 of Rahnella sp. Y9602.</title>
        <authorList>
            <consortium name="US DOE Joint Genome Institute"/>
            <person name="Lucas S."/>
            <person name="Copeland A."/>
            <person name="Lapidus A."/>
            <person name="Cheng J.-F."/>
            <person name="Goodwin L."/>
            <person name="Pitluck S."/>
            <person name="Lu M."/>
            <person name="Detter J.C."/>
            <person name="Han C."/>
            <person name="Tapia R."/>
            <person name="Land M."/>
            <person name="Hauser L."/>
            <person name="Kyrpides N."/>
            <person name="Ivanova N."/>
            <person name="Ovchinnikova G."/>
            <person name="Pagani I."/>
            <person name="Sobecky P.A."/>
            <person name="Martinez R.J."/>
            <person name="Woyke T."/>
        </authorList>
    </citation>
    <scope>NUCLEOTIDE SEQUENCE [LARGE SCALE GENOMIC DNA]</scope>
    <source>
        <strain evidence="4">Y9602</strain>
        <plasmid evidence="4">pRAHAQ02</plasmid>
    </source>
</reference>
<reference evidence="3 4" key="2">
    <citation type="journal article" date="2012" name="J. Bacteriol.">
        <title>Complete Genome Sequence of Rahnella sp. Strain Y9602, a Gammaproteobacterium Isolate from Metal- and Radionuclide-Contaminated Soil.</title>
        <authorList>
            <person name="Martinez R.J."/>
            <person name="Bruce D."/>
            <person name="Detter C."/>
            <person name="Goodwin L.A."/>
            <person name="Han J."/>
            <person name="Han C.S."/>
            <person name="Held B."/>
            <person name="Land M.L."/>
            <person name="Mikhailova N."/>
            <person name="Nolan M."/>
            <person name="Pennacchio L."/>
            <person name="Pitluck S."/>
            <person name="Tapia R."/>
            <person name="Woyke T."/>
            <person name="Sobecky P.A."/>
        </authorList>
    </citation>
    <scope>NUCLEOTIDE SEQUENCE [LARGE SCALE GENOMIC DNA]</scope>
    <source>
        <strain evidence="3 4">Y9602</strain>
        <plasmid evidence="3">pRAHAQ02</plasmid>
    </source>
</reference>
<dbReference type="Pfam" id="PF02604">
    <property type="entry name" value="PhdYeFM_antitox"/>
    <property type="match status" value="1"/>
</dbReference>
<dbReference type="EMBL" id="CP002507">
    <property type="protein sequence ID" value="ADW76650.1"/>
    <property type="molecule type" value="Genomic_DNA"/>
</dbReference>
<dbReference type="InterPro" id="IPR006442">
    <property type="entry name" value="Antitoxin_Phd/YefM"/>
</dbReference>
<dbReference type="PANTHER" id="PTHR33713">
    <property type="entry name" value="ANTITOXIN YAFN-RELATED"/>
    <property type="match status" value="1"/>
</dbReference>
<evidence type="ECO:0000313" key="4">
    <source>
        <dbReference type="Proteomes" id="UP000007257"/>
    </source>
</evidence>
<dbReference type="AlphaFoldDB" id="A0A0H3FIR1"/>
<dbReference type="Proteomes" id="UP000007257">
    <property type="component" value="Plasmid pRAHAQ02"/>
</dbReference>
<dbReference type="InterPro" id="IPR036165">
    <property type="entry name" value="YefM-like_sf"/>
</dbReference>
<gene>
    <name evidence="3" type="ordered locus">Rahaq_5077</name>
</gene>
<dbReference type="RefSeq" id="WP_013578330.1">
    <property type="nucleotide sequence ID" value="NC_015063.1"/>
</dbReference>
<comment type="function">
    <text evidence="2">Antitoxin component of a type II toxin-antitoxin (TA) system.</text>
</comment>
<accession>A0A0H3FIR1</accession>
<evidence type="ECO:0000313" key="3">
    <source>
        <dbReference type="EMBL" id="ADW76650.1"/>
    </source>
</evidence>
<geneLocation type="plasmid" evidence="3 4">
    <name>pRAHAQ02</name>
</geneLocation>
<name>A0A0H3FIR1_RAHSY</name>
<evidence type="ECO:0000256" key="1">
    <source>
        <dbReference type="ARBA" id="ARBA00009981"/>
    </source>
</evidence>
<organism evidence="3 4">
    <name type="scientific">Rahnella sp. (strain Y9602)</name>
    <dbReference type="NCBI Taxonomy" id="2703885"/>
    <lineage>
        <taxon>Bacteria</taxon>
        <taxon>Pseudomonadati</taxon>
        <taxon>Pseudomonadota</taxon>
        <taxon>Gammaproteobacteria</taxon>
        <taxon>Enterobacterales</taxon>
        <taxon>Yersiniaceae</taxon>
        <taxon>Rahnella</taxon>
    </lineage>
</organism>
<dbReference type="SUPFAM" id="SSF143120">
    <property type="entry name" value="YefM-like"/>
    <property type="match status" value="1"/>
</dbReference>
<evidence type="ECO:0000256" key="2">
    <source>
        <dbReference type="RuleBase" id="RU362080"/>
    </source>
</evidence>
<comment type="similarity">
    <text evidence="1 2">Belongs to the phD/YefM antitoxin family.</text>
</comment>
<sequence>MRHITFTEARTNFANILNQVSDDADTVVITRRGSRDVVMLDADEYSSMVETLYLFSNPANAAHIEASLAQLDSGDTVEIDV</sequence>
<proteinExistence type="inferred from homology"/>
<dbReference type="OrthoDB" id="9802003at2"/>
<protein>
    <recommendedName>
        <fullName evidence="2">Antitoxin</fullName>
    </recommendedName>
</protein>
<dbReference type="HOGENOM" id="CLU_155837_1_1_6"/>
<dbReference type="NCBIfam" id="TIGR01552">
    <property type="entry name" value="phd_fam"/>
    <property type="match status" value="1"/>
</dbReference>
<dbReference type="Gene3D" id="3.40.1620.10">
    <property type="entry name" value="YefM-like domain"/>
    <property type="match status" value="1"/>
</dbReference>
<dbReference type="PANTHER" id="PTHR33713:SF6">
    <property type="entry name" value="ANTITOXIN YEFM"/>
    <property type="match status" value="1"/>
</dbReference>